<dbReference type="EC" id="3.1.1.17" evidence="4"/>
<dbReference type="PANTHER" id="PTHR47572:SF4">
    <property type="entry name" value="LACTONASE DRP35"/>
    <property type="match status" value="1"/>
</dbReference>
<gene>
    <name evidence="4" type="ORF">PYK22_00447</name>
</gene>
<feature type="signal peptide" evidence="2">
    <location>
        <begin position="1"/>
        <end position="20"/>
    </location>
</feature>
<evidence type="ECO:0000259" key="3">
    <source>
        <dbReference type="Pfam" id="PF08450"/>
    </source>
</evidence>
<evidence type="ECO:0000256" key="2">
    <source>
        <dbReference type="SAM" id="SignalP"/>
    </source>
</evidence>
<evidence type="ECO:0000313" key="5">
    <source>
        <dbReference type="Proteomes" id="UP000031518"/>
    </source>
</evidence>
<dbReference type="RefSeq" id="WP_041973923.1">
    <property type="nucleotide sequence ID" value="NZ_CBXV010000002.1"/>
</dbReference>
<evidence type="ECO:0000313" key="4">
    <source>
        <dbReference type="EMBL" id="CDM64453.1"/>
    </source>
</evidence>
<reference evidence="4 5" key="1">
    <citation type="submission" date="2013-12" db="EMBL/GenBank/DDBJ databases">
        <authorList>
            <person name="Stott M."/>
        </authorList>
    </citation>
    <scope>NUCLEOTIDE SEQUENCE [LARGE SCALE GENOMIC DNA]</scope>
    <source>
        <strain evidence="4 5">K22</strain>
    </source>
</reference>
<dbReference type="STRING" id="454194.PYK22_00447"/>
<sequence precursor="true">MRRYGFLFALCAIFGLSASAQDGLHEIIAAGGKLEKVACCFKFTEGPAWHPRGFLIFSDIPADTIYKWDPRTGRTEVFRRPSGHANGNLFDLQGRLVTCEHDRRVSRTERDGSIVTLAARYQGKRLNSPNDLAIRSDGSIYFTDPPYGISKEQEELGFYGVYRLTPRGELSLLDRSFKRPNGIAFSPDERRLYVSDSAEGTISVFDVLPDGSIANKRVFATLEGSGEAGVPDGMKVDERGNIYCTGSHGVWIFAPDGRKLGIIETPEVPANLAWGDADRRTLYITARTSVYRLRMRAAGPNLGPAAHK</sequence>
<name>A0A0B6WTA6_9BACT</name>
<protein>
    <submittedName>
        <fullName evidence="4">Gluconolactonase</fullName>
        <ecNumber evidence="4">3.1.1.17</ecNumber>
    </submittedName>
</protein>
<dbReference type="Pfam" id="PF08450">
    <property type="entry name" value="SGL"/>
    <property type="match status" value="1"/>
</dbReference>
<reference evidence="4 5" key="2">
    <citation type="submission" date="2015-01" db="EMBL/GenBank/DDBJ databases">
        <title>Complete genome sequence of Pyrinomonas methylaliphatogenes type strain K22T.</title>
        <authorList>
            <person name="Lee K.C.Y."/>
            <person name="Power J.F."/>
            <person name="Dunfield P.F."/>
            <person name="Morgan X.C."/>
            <person name="Huttenhower C."/>
            <person name="Stott M.B."/>
        </authorList>
    </citation>
    <scope>NUCLEOTIDE SEQUENCE [LARGE SCALE GENOMIC DNA]</scope>
    <source>
        <strain evidence="4 5">K22</strain>
    </source>
</reference>
<evidence type="ECO:0000256" key="1">
    <source>
        <dbReference type="ARBA" id="ARBA00022801"/>
    </source>
</evidence>
<keyword evidence="2" id="KW-0732">Signal</keyword>
<dbReference type="Proteomes" id="UP000031518">
    <property type="component" value="Unassembled WGS sequence"/>
</dbReference>
<dbReference type="OrthoDB" id="2633250at2"/>
<dbReference type="GO" id="GO:0004341">
    <property type="term" value="F:gluconolactonase activity"/>
    <property type="evidence" value="ECO:0007669"/>
    <property type="project" value="UniProtKB-EC"/>
</dbReference>
<dbReference type="PANTHER" id="PTHR47572">
    <property type="entry name" value="LIPOPROTEIN-RELATED"/>
    <property type="match status" value="1"/>
</dbReference>
<dbReference type="InterPro" id="IPR013658">
    <property type="entry name" value="SGL"/>
</dbReference>
<feature type="domain" description="SMP-30/Gluconolactonase/LRE-like region" evidence="3">
    <location>
        <begin position="43"/>
        <end position="286"/>
    </location>
</feature>
<dbReference type="Gene3D" id="2.120.10.30">
    <property type="entry name" value="TolB, C-terminal domain"/>
    <property type="match status" value="1"/>
</dbReference>
<proteinExistence type="predicted"/>
<dbReference type="AlphaFoldDB" id="A0A0B6WTA6"/>
<keyword evidence="5" id="KW-1185">Reference proteome</keyword>
<dbReference type="InterPro" id="IPR011042">
    <property type="entry name" value="6-blade_b-propeller_TolB-like"/>
</dbReference>
<keyword evidence="1 4" id="KW-0378">Hydrolase</keyword>
<organism evidence="4 5">
    <name type="scientific">Pyrinomonas methylaliphatogenes</name>
    <dbReference type="NCBI Taxonomy" id="454194"/>
    <lineage>
        <taxon>Bacteria</taxon>
        <taxon>Pseudomonadati</taxon>
        <taxon>Acidobacteriota</taxon>
        <taxon>Blastocatellia</taxon>
        <taxon>Blastocatellales</taxon>
        <taxon>Pyrinomonadaceae</taxon>
        <taxon>Pyrinomonas</taxon>
    </lineage>
</organism>
<dbReference type="SUPFAM" id="SSF63829">
    <property type="entry name" value="Calcium-dependent phosphotriesterase"/>
    <property type="match status" value="1"/>
</dbReference>
<feature type="chain" id="PRO_5002125353" evidence="2">
    <location>
        <begin position="21"/>
        <end position="308"/>
    </location>
</feature>
<accession>A0A0B6WTA6</accession>
<dbReference type="InterPro" id="IPR051262">
    <property type="entry name" value="SMP-30/CGR1_Lactonase"/>
</dbReference>
<dbReference type="EMBL" id="CBXV010000002">
    <property type="protein sequence ID" value="CDM64453.1"/>
    <property type="molecule type" value="Genomic_DNA"/>
</dbReference>